<proteinExistence type="predicted"/>
<evidence type="ECO:0000313" key="2">
    <source>
        <dbReference type="Proteomes" id="UP001066276"/>
    </source>
</evidence>
<name>A0AAV7PVN6_PLEWA</name>
<dbReference type="AlphaFoldDB" id="A0AAV7PVN6"/>
<evidence type="ECO:0000313" key="1">
    <source>
        <dbReference type="EMBL" id="KAJ1129883.1"/>
    </source>
</evidence>
<organism evidence="1 2">
    <name type="scientific">Pleurodeles waltl</name>
    <name type="common">Iberian ribbed newt</name>
    <dbReference type="NCBI Taxonomy" id="8319"/>
    <lineage>
        <taxon>Eukaryota</taxon>
        <taxon>Metazoa</taxon>
        <taxon>Chordata</taxon>
        <taxon>Craniata</taxon>
        <taxon>Vertebrata</taxon>
        <taxon>Euteleostomi</taxon>
        <taxon>Amphibia</taxon>
        <taxon>Batrachia</taxon>
        <taxon>Caudata</taxon>
        <taxon>Salamandroidea</taxon>
        <taxon>Salamandridae</taxon>
        <taxon>Pleurodelinae</taxon>
        <taxon>Pleurodeles</taxon>
    </lineage>
</organism>
<dbReference type="Proteomes" id="UP001066276">
    <property type="component" value="Chromosome 7"/>
</dbReference>
<sequence length="117" mass="12489">MRLSLAHHGHGDVFIFSTGGFGPFVRTKLDGCGLEVTEMYPFGLPSGTARYKGGRGALLHALLGEALANGQRGKSGGCPKCHGMDKGQSLFFPRWQSFLSQKIEDIHSVVLTTIGGI</sequence>
<accession>A0AAV7PVN6</accession>
<reference evidence="1" key="1">
    <citation type="journal article" date="2022" name="bioRxiv">
        <title>Sequencing and chromosome-scale assembly of the giantPleurodeles waltlgenome.</title>
        <authorList>
            <person name="Brown T."/>
            <person name="Elewa A."/>
            <person name="Iarovenko S."/>
            <person name="Subramanian E."/>
            <person name="Araus A.J."/>
            <person name="Petzold A."/>
            <person name="Susuki M."/>
            <person name="Suzuki K.-i.T."/>
            <person name="Hayashi T."/>
            <person name="Toyoda A."/>
            <person name="Oliveira C."/>
            <person name="Osipova E."/>
            <person name="Leigh N.D."/>
            <person name="Simon A."/>
            <person name="Yun M.H."/>
        </authorList>
    </citation>
    <scope>NUCLEOTIDE SEQUENCE</scope>
    <source>
        <strain evidence="1">20211129_DDA</strain>
        <tissue evidence="1">Liver</tissue>
    </source>
</reference>
<dbReference type="EMBL" id="JANPWB010000011">
    <property type="protein sequence ID" value="KAJ1129883.1"/>
    <property type="molecule type" value="Genomic_DNA"/>
</dbReference>
<protein>
    <submittedName>
        <fullName evidence="1">Uncharacterized protein</fullName>
    </submittedName>
</protein>
<keyword evidence="2" id="KW-1185">Reference proteome</keyword>
<comment type="caution">
    <text evidence="1">The sequence shown here is derived from an EMBL/GenBank/DDBJ whole genome shotgun (WGS) entry which is preliminary data.</text>
</comment>
<gene>
    <name evidence="1" type="ORF">NDU88_008244</name>
</gene>